<name>A0A501XQ53_9SPHN</name>
<feature type="domain" description="Poly-beta-hydroxybutyrate polymerase N-terminal" evidence="6">
    <location>
        <begin position="109"/>
        <end position="277"/>
    </location>
</feature>
<dbReference type="InterPro" id="IPR029058">
    <property type="entry name" value="AB_hydrolase_fold"/>
</dbReference>
<reference evidence="7 8" key="1">
    <citation type="submission" date="2019-06" db="EMBL/GenBank/DDBJ databases">
        <authorList>
            <person name="Lee I."/>
            <person name="Jang G.I."/>
            <person name="Hwang C.Y."/>
        </authorList>
    </citation>
    <scope>NUCLEOTIDE SEQUENCE [LARGE SCALE GENOMIC DNA]</scope>
    <source>
        <strain evidence="7 8">PAMC 28131</strain>
    </source>
</reference>
<dbReference type="EMBL" id="VFSU01000017">
    <property type="protein sequence ID" value="TPE62670.1"/>
    <property type="molecule type" value="Genomic_DNA"/>
</dbReference>
<evidence type="ECO:0000256" key="1">
    <source>
        <dbReference type="ARBA" id="ARBA00004496"/>
    </source>
</evidence>
<accession>A0A501XQ53</accession>
<evidence type="ECO:0000259" key="5">
    <source>
        <dbReference type="Pfam" id="PF00561"/>
    </source>
</evidence>
<dbReference type="PANTHER" id="PTHR36837:SF5">
    <property type="entry name" value="POLY-3-HYDROXYBUTYRATE SYNTHASE"/>
    <property type="match status" value="1"/>
</dbReference>
<comment type="caution">
    <text evidence="7">The sequence shown here is derived from an EMBL/GenBank/DDBJ whole genome shotgun (WGS) entry which is preliminary data.</text>
</comment>
<gene>
    <name evidence="7" type="primary">phaC</name>
    <name evidence="7" type="ORF">FJQ54_05655</name>
</gene>
<dbReference type="InterPro" id="IPR000073">
    <property type="entry name" value="AB_hydrolase_1"/>
</dbReference>
<dbReference type="Gene3D" id="3.40.50.1820">
    <property type="entry name" value="alpha/beta hydrolase"/>
    <property type="match status" value="1"/>
</dbReference>
<dbReference type="Pfam" id="PF00561">
    <property type="entry name" value="Abhydrolase_1"/>
    <property type="match status" value="1"/>
</dbReference>
<keyword evidence="8" id="KW-1185">Reference proteome</keyword>
<evidence type="ECO:0000256" key="4">
    <source>
        <dbReference type="ARBA" id="ARBA00023315"/>
    </source>
</evidence>
<dbReference type="GO" id="GO:0042619">
    <property type="term" value="P:poly-hydroxybutyrate biosynthetic process"/>
    <property type="evidence" value="ECO:0007669"/>
    <property type="project" value="InterPro"/>
</dbReference>
<dbReference type="Pfam" id="PF07167">
    <property type="entry name" value="PhaC_N"/>
    <property type="match status" value="1"/>
</dbReference>
<dbReference type="PANTHER" id="PTHR36837">
    <property type="entry name" value="POLY(3-HYDROXYALKANOATE) POLYMERASE SUBUNIT PHAC"/>
    <property type="match status" value="1"/>
</dbReference>
<keyword evidence="2" id="KW-0963">Cytoplasm</keyword>
<keyword evidence="3" id="KW-0808">Transferase</keyword>
<evidence type="ECO:0000256" key="3">
    <source>
        <dbReference type="ARBA" id="ARBA00022679"/>
    </source>
</evidence>
<evidence type="ECO:0000259" key="6">
    <source>
        <dbReference type="Pfam" id="PF07167"/>
    </source>
</evidence>
<evidence type="ECO:0000313" key="7">
    <source>
        <dbReference type="EMBL" id="TPE62670.1"/>
    </source>
</evidence>
<dbReference type="Proteomes" id="UP000319897">
    <property type="component" value="Unassembled WGS sequence"/>
</dbReference>
<protein>
    <submittedName>
        <fullName evidence="7">Class I poly(R)-hydroxyalkanoic acid synthase</fullName>
    </submittedName>
</protein>
<evidence type="ECO:0000256" key="2">
    <source>
        <dbReference type="ARBA" id="ARBA00022490"/>
    </source>
</evidence>
<dbReference type="NCBIfam" id="TIGR01838">
    <property type="entry name" value="PHA_synth_I"/>
    <property type="match status" value="1"/>
</dbReference>
<dbReference type="RefSeq" id="WP_140927442.1">
    <property type="nucleotide sequence ID" value="NZ_VFSU01000017.1"/>
</dbReference>
<dbReference type="GO" id="GO:0005737">
    <property type="term" value="C:cytoplasm"/>
    <property type="evidence" value="ECO:0007669"/>
    <property type="project" value="UniProtKB-SubCell"/>
</dbReference>
<dbReference type="InterPro" id="IPR010963">
    <property type="entry name" value="PHA_synth_I"/>
</dbReference>
<organism evidence="7 8">
    <name type="scientific">Sandaracinobacter neustonicus</name>
    <dbReference type="NCBI Taxonomy" id="1715348"/>
    <lineage>
        <taxon>Bacteria</taxon>
        <taxon>Pseudomonadati</taxon>
        <taxon>Pseudomonadota</taxon>
        <taxon>Alphaproteobacteria</taxon>
        <taxon>Sphingomonadales</taxon>
        <taxon>Sphingosinicellaceae</taxon>
        <taxon>Sandaracinobacter</taxon>
    </lineage>
</organism>
<dbReference type="InterPro" id="IPR010941">
    <property type="entry name" value="PhaC_N"/>
</dbReference>
<dbReference type="AlphaFoldDB" id="A0A501XQ53"/>
<dbReference type="SUPFAM" id="SSF53474">
    <property type="entry name" value="alpha/beta-Hydrolases"/>
    <property type="match status" value="1"/>
</dbReference>
<dbReference type="InterPro" id="IPR051321">
    <property type="entry name" value="PHA/PHB_synthase"/>
</dbReference>
<keyword evidence="4" id="KW-0012">Acyltransferase</keyword>
<comment type="subcellular location">
    <subcellularLocation>
        <location evidence="1">Cytoplasm</location>
    </subcellularLocation>
</comment>
<dbReference type="OrthoDB" id="7208816at2"/>
<evidence type="ECO:0000313" key="8">
    <source>
        <dbReference type="Proteomes" id="UP000319897"/>
    </source>
</evidence>
<proteinExistence type="predicted"/>
<feature type="domain" description="AB hydrolase-1" evidence="5">
    <location>
        <begin position="304"/>
        <end position="522"/>
    </location>
</feature>
<sequence length="601" mass="65862">MAKAGAKAGGDSPDAVAQFERVTEVAGKAQQMMLEFWTGEGGKLAGEAGAPDSLGRLIDVWGDWAKAWAGADATQLVKLTGDYWTDAMKLWAGLFLGKPDSVPEIVLTEDKRFKSDSWDSAPVFDLVRKSYLLASHYLTEGLGSFQGLSDEERKRLAFQAKQFVDAMSPANFATLNPDVIAAAQATDGESLLKGLRHLLDDLKRGKMSMTDETAFEVGRNVAATPGQVIWEGRLFQLIHYAPLTEQVFEIPLLIIPPWINKFYILDLTAEKSFIRWATEQGLSVYVVSWAQGSEALRDVGLEDYAVEGELQAIDLVLKASGAPATHVIGYCVAGTVLAATLAYMTATGQAEKVRSATFFTAQVEFSEAGDLLNFVTPPMLETVNQLAAKDGFLDGRWLATTFNMLRPTDLLWNYVVNNYLQGKDYSAFDLLYWNSDPTNVPGRFMNEYLTGLYRDNLLIRPGEISVKGVPIDLKTVQTPAYIQAGRDDHIAPLKSCFKLTTAFSGEHRFMLAGSGHIAGVVNPPVAQKYQHWILPEGVPTPDTVEAFQQAAGEVKGSWWPDWIAWIAPRSGAKVKARVPGKAKGFPAIEPAPGRYVKQRIA</sequence>
<dbReference type="GO" id="GO:0016746">
    <property type="term" value="F:acyltransferase activity"/>
    <property type="evidence" value="ECO:0007669"/>
    <property type="project" value="UniProtKB-KW"/>
</dbReference>